<dbReference type="Pfam" id="PF01032">
    <property type="entry name" value="FecCD"/>
    <property type="match status" value="1"/>
</dbReference>
<dbReference type="GO" id="GO:0033214">
    <property type="term" value="P:siderophore-iron import into cell"/>
    <property type="evidence" value="ECO:0007669"/>
    <property type="project" value="TreeGrafter"/>
</dbReference>
<dbReference type="RefSeq" id="WP_042543961.1">
    <property type="nucleotide sequence ID" value="NZ_JXSQ01000009.1"/>
</dbReference>
<feature type="transmembrane region" description="Helical" evidence="9">
    <location>
        <begin position="305"/>
        <end position="327"/>
    </location>
</feature>
<dbReference type="AlphaFoldDB" id="A0A0D0ISW8"/>
<feature type="region of interest" description="Disordered" evidence="8">
    <location>
        <begin position="1"/>
        <end position="27"/>
    </location>
</feature>
<evidence type="ECO:0000313" key="10">
    <source>
        <dbReference type="EMBL" id="KIP52538.1"/>
    </source>
</evidence>
<keyword evidence="4" id="KW-1003">Cell membrane</keyword>
<keyword evidence="5 9" id="KW-0812">Transmembrane</keyword>
<keyword evidence="7 9" id="KW-0472">Membrane</keyword>
<dbReference type="InterPro" id="IPR000522">
    <property type="entry name" value="ABC_transptr_permease_BtuC"/>
</dbReference>
<comment type="subcellular location">
    <subcellularLocation>
        <location evidence="1">Cell membrane</location>
        <topology evidence="1">Multi-pass membrane protein</topology>
    </subcellularLocation>
</comment>
<dbReference type="EMBL" id="JXSQ01000009">
    <property type="protein sequence ID" value="KIP52538.1"/>
    <property type="molecule type" value="Genomic_DNA"/>
</dbReference>
<dbReference type="FunFam" id="1.10.3470.10:FF:000001">
    <property type="entry name" value="Vitamin B12 ABC transporter permease BtuC"/>
    <property type="match status" value="1"/>
</dbReference>
<reference evidence="10 11" key="1">
    <citation type="submission" date="2015-01" db="EMBL/GenBank/DDBJ databases">
        <title>Draft genome sequence of Leucobacter komagatae strain VKM ST2845.</title>
        <authorList>
            <person name="Karlyshev A.V."/>
            <person name="Kudryashova E.B."/>
        </authorList>
    </citation>
    <scope>NUCLEOTIDE SEQUENCE [LARGE SCALE GENOMIC DNA]</scope>
    <source>
        <strain evidence="10 11">VKM ST2845</strain>
    </source>
</reference>
<evidence type="ECO:0000256" key="5">
    <source>
        <dbReference type="ARBA" id="ARBA00022692"/>
    </source>
</evidence>
<feature type="transmembrane region" description="Helical" evidence="9">
    <location>
        <begin position="88"/>
        <end position="105"/>
    </location>
</feature>
<dbReference type="CDD" id="cd06550">
    <property type="entry name" value="TM_ABC_iron-siderophores_like"/>
    <property type="match status" value="1"/>
</dbReference>
<accession>A0A0D0ISW8</accession>
<gene>
    <name evidence="10" type="ORF">SD72_08145</name>
</gene>
<feature type="transmembrane region" description="Helical" evidence="9">
    <location>
        <begin position="33"/>
        <end position="53"/>
    </location>
</feature>
<evidence type="ECO:0000256" key="3">
    <source>
        <dbReference type="ARBA" id="ARBA00022448"/>
    </source>
</evidence>
<feature type="compositionally biased region" description="Low complexity" evidence="8">
    <location>
        <begin position="1"/>
        <end position="22"/>
    </location>
</feature>
<proteinExistence type="inferred from homology"/>
<dbReference type="GO" id="GO:0005886">
    <property type="term" value="C:plasma membrane"/>
    <property type="evidence" value="ECO:0007669"/>
    <property type="project" value="UniProtKB-SubCell"/>
</dbReference>
<evidence type="ECO:0000256" key="4">
    <source>
        <dbReference type="ARBA" id="ARBA00022475"/>
    </source>
</evidence>
<feature type="transmembrane region" description="Helical" evidence="9">
    <location>
        <begin position="217"/>
        <end position="238"/>
    </location>
</feature>
<feature type="transmembrane region" description="Helical" evidence="9">
    <location>
        <begin position="175"/>
        <end position="197"/>
    </location>
</feature>
<dbReference type="PANTHER" id="PTHR30472:SF1">
    <property type="entry name" value="FE(3+) DICITRATE TRANSPORT SYSTEM PERMEASE PROTEIN FECC-RELATED"/>
    <property type="match status" value="1"/>
</dbReference>
<evidence type="ECO:0000313" key="11">
    <source>
        <dbReference type="Proteomes" id="UP000032120"/>
    </source>
</evidence>
<name>A0A0D0ISW8_9MICO</name>
<evidence type="ECO:0000256" key="6">
    <source>
        <dbReference type="ARBA" id="ARBA00022989"/>
    </source>
</evidence>
<keyword evidence="6 9" id="KW-1133">Transmembrane helix</keyword>
<evidence type="ECO:0000256" key="8">
    <source>
        <dbReference type="SAM" id="MobiDB-lite"/>
    </source>
</evidence>
<dbReference type="GO" id="GO:0022857">
    <property type="term" value="F:transmembrane transporter activity"/>
    <property type="evidence" value="ECO:0007669"/>
    <property type="project" value="InterPro"/>
</dbReference>
<sequence length="359" mass="35948">MLDTADTADTAHSAVTRSAGAPRPRRSAARRTALLMVGSATLLAVTAVIGIGLGSNPIHPATVVEAVFAYDPMNNAHLVVVLSRVPRILLGVVVGAALGLAGTLMQSVTRNPLADPGILGVNAGASLAVVIAIAFLGVQSVSGYIWFAFVGAGAAAALVYLLGSARGNAGTPVRIALAGTAVSIVIGALTQMVLLSNEPAFNAFRFWAIGSLQGRDFDVILTVLPFIAVGILASLALVAPLNAITLGDDVATGLGTNTTAARIGVAFAVVLLAGAATAAAGPIGFIGLGAAHIARFFTGNEHRRLIPASVLLGATLLVVADTLGRIAVAPAELQTGVAAALFGGPLFVALVRSRKVAAL</sequence>
<feature type="transmembrane region" description="Helical" evidence="9">
    <location>
        <begin position="144"/>
        <end position="163"/>
    </location>
</feature>
<evidence type="ECO:0000256" key="9">
    <source>
        <dbReference type="SAM" id="Phobius"/>
    </source>
</evidence>
<feature type="transmembrane region" description="Helical" evidence="9">
    <location>
        <begin position="117"/>
        <end position="138"/>
    </location>
</feature>
<dbReference type="SUPFAM" id="SSF81345">
    <property type="entry name" value="ABC transporter involved in vitamin B12 uptake, BtuC"/>
    <property type="match status" value="1"/>
</dbReference>
<comment type="similarity">
    <text evidence="2">Belongs to the binding-protein-dependent transport system permease family. FecCD subfamily.</text>
</comment>
<keyword evidence="3" id="KW-0813">Transport</keyword>
<evidence type="ECO:0000256" key="1">
    <source>
        <dbReference type="ARBA" id="ARBA00004651"/>
    </source>
</evidence>
<protein>
    <submittedName>
        <fullName evidence="10">Iron ABC transporter permease</fullName>
    </submittedName>
</protein>
<evidence type="ECO:0000256" key="2">
    <source>
        <dbReference type="ARBA" id="ARBA00007935"/>
    </source>
</evidence>
<dbReference type="InterPro" id="IPR037294">
    <property type="entry name" value="ABC_BtuC-like"/>
</dbReference>
<comment type="caution">
    <text evidence="10">The sequence shown here is derived from an EMBL/GenBank/DDBJ whole genome shotgun (WGS) entry which is preliminary data.</text>
</comment>
<organism evidence="10 11">
    <name type="scientific">Leucobacter komagatae</name>
    <dbReference type="NCBI Taxonomy" id="55969"/>
    <lineage>
        <taxon>Bacteria</taxon>
        <taxon>Bacillati</taxon>
        <taxon>Actinomycetota</taxon>
        <taxon>Actinomycetes</taxon>
        <taxon>Micrococcales</taxon>
        <taxon>Microbacteriaceae</taxon>
        <taxon>Leucobacter</taxon>
    </lineage>
</organism>
<keyword evidence="11" id="KW-1185">Reference proteome</keyword>
<dbReference type="Gene3D" id="1.10.3470.10">
    <property type="entry name" value="ABC transporter involved in vitamin B12 uptake, BtuC"/>
    <property type="match status" value="1"/>
</dbReference>
<feature type="transmembrane region" description="Helical" evidence="9">
    <location>
        <begin position="333"/>
        <end position="351"/>
    </location>
</feature>
<dbReference type="PANTHER" id="PTHR30472">
    <property type="entry name" value="FERRIC ENTEROBACTIN TRANSPORT SYSTEM PERMEASE PROTEIN"/>
    <property type="match status" value="1"/>
</dbReference>
<dbReference type="Proteomes" id="UP000032120">
    <property type="component" value="Unassembled WGS sequence"/>
</dbReference>
<evidence type="ECO:0000256" key="7">
    <source>
        <dbReference type="ARBA" id="ARBA00023136"/>
    </source>
</evidence>